<evidence type="ECO:0000313" key="2">
    <source>
        <dbReference type="Proteomes" id="UP001148737"/>
    </source>
</evidence>
<comment type="caution">
    <text evidence="1">The sequence shown here is derived from an EMBL/GenBank/DDBJ whole genome shotgun (WGS) entry which is preliminary data.</text>
</comment>
<organism evidence="1 2">
    <name type="scientific">Lecanicillium saksenae</name>
    <dbReference type="NCBI Taxonomy" id="468837"/>
    <lineage>
        <taxon>Eukaryota</taxon>
        <taxon>Fungi</taxon>
        <taxon>Dikarya</taxon>
        <taxon>Ascomycota</taxon>
        <taxon>Pezizomycotina</taxon>
        <taxon>Sordariomycetes</taxon>
        <taxon>Hypocreomycetidae</taxon>
        <taxon>Hypocreales</taxon>
        <taxon>Cordycipitaceae</taxon>
        <taxon>Lecanicillium</taxon>
    </lineage>
</organism>
<accession>A0ACC1R6J0</accession>
<gene>
    <name evidence="1" type="ORF">NLG97_g425</name>
</gene>
<keyword evidence="2" id="KW-1185">Reference proteome</keyword>
<sequence>MPSKYNSVTAEDGDAAHAASSPLLQRIRNMWEFANLCQWIYIFGKVAKIDETLEIEDLETECLKPSSTILPDIALALLKLVSSHRGLTHEILDEQLRKEYTAKSPDDNPLGDGETRSRSFLELDAPTKWIMSQPERLREKMEESRDVDQTSWRIEPYGWDADDRTYYVLDDNRVYRLYEAPEPPLAKPKSKKTYGTSRRSGTRRHASNMPLTTDHTTSDTIDSRIALSTSSLGGMRWECVAITLDDVRSLIDSFQKTRDANEKVLRNQLGLHLLPILEKQEESRKRKEAQHQRELLSLAKMANAKRSSRIAGKVEQQKEEEKIKEERERERKELENQRREQQKQMKLERERDFRLFSREKRLKERAAKRRLHEEELAQLSEDHKPAPDGRTRMSDRQLQSEIDRNRRALKALEEEDEYWTFDCVCGLYGQVDDGAHSIACERCNVWQHSNCVGIKESEADRTDFHFICGSCRRQVENVNTPRKTVIKLRIKSPHDSTRNISDDSALLARSLPSIPTTSLDATFSNPEADNEPIKSRLGTKEPRVSPEAVFTADASSCHKGNDPEKPSVESQSTFITSMPNESIEQVTSAKSDQDLVPTQHVAPSLIPAALPARPGIQDTTPIITAHNLQTSSELHAQPADGTPHSTLTRTHHLNSLPQKRPFTAPNQPSRASASNLSIEDHSLLQDTSRREVTLSGYTPGSPLLDSQGHSMTVTNPMYNRPLAVGEHVAVSSLETPHARPNNLDGWGTNRVPASK</sequence>
<proteinExistence type="predicted"/>
<dbReference type="Proteomes" id="UP001148737">
    <property type="component" value="Unassembled WGS sequence"/>
</dbReference>
<evidence type="ECO:0000313" key="1">
    <source>
        <dbReference type="EMBL" id="KAJ3499331.1"/>
    </source>
</evidence>
<protein>
    <submittedName>
        <fullName evidence="1">Uncharacterized protein</fullName>
    </submittedName>
</protein>
<dbReference type="EMBL" id="JANAKD010000014">
    <property type="protein sequence ID" value="KAJ3499331.1"/>
    <property type="molecule type" value="Genomic_DNA"/>
</dbReference>
<reference evidence="1" key="1">
    <citation type="submission" date="2022-07" db="EMBL/GenBank/DDBJ databases">
        <title>Genome Sequence of Lecanicillium saksenae.</title>
        <authorList>
            <person name="Buettner E."/>
        </authorList>
    </citation>
    <scope>NUCLEOTIDE SEQUENCE</scope>
    <source>
        <strain evidence="1">VT-O1</strain>
    </source>
</reference>
<name>A0ACC1R6J0_9HYPO</name>